<dbReference type="Proteomes" id="UP000542210">
    <property type="component" value="Unassembled WGS sequence"/>
</dbReference>
<dbReference type="EMBL" id="JACHND010000001">
    <property type="protein sequence ID" value="MBB4703912.1"/>
    <property type="molecule type" value="Genomic_DNA"/>
</dbReference>
<sequence length="361" mass="39965">MIDLDYVLPLRWDDDADPAELTGYLRRLAGQVRVIVVDGSPPRQYRRHARAWQGIVRHVPPRETTANGKVGGVLTGVRLARSDYVVIADDDVRYDAAGLAALRALLEKAEVVRPQNYFDPLPWHARWDTARTLINRAFGADHPGTLGVRRSFFQRMGGYDGEVLFENLELVRTVLAHGGRARHAPGLYVRRLPPGARRFWAQRVRQAYDDLAQPARMAVFLAVVPGLVCLLARRRLAGVLGYAVLTAGLAEAGRRRAGGRGVFPASCVLFAPVWVLERGVCSWLALYRRGRGGVRYAGRTIRVAAHSARRLRARRQGGVSGSLDARKPTTLWEPSQNGLVADRPQRHSATVARPGSMTRPS</sequence>
<feature type="region of interest" description="Disordered" evidence="1">
    <location>
        <begin position="312"/>
        <end position="361"/>
    </location>
</feature>
<gene>
    <name evidence="3" type="ORF">BJ982_005456</name>
</gene>
<dbReference type="Gene3D" id="3.90.550.10">
    <property type="entry name" value="Spore Coat Polysaccharide Biosynthesis Protein SpsA, Chain A"/>
    <property type="match status" value="1"/>
</dbReference>
<comment type="caution">
    <text evidence="3">The sequence shown here is derived from an EMBL/GenBank/DDBJ whole genome shotgun (WGS) entry which is preliminary data.</text>
</comment>
<reference evidence="3 4" key="1">
    <citation type="submission" date="2020-08" db="EMBL/GenBank/DDBJ databases">
        <title>Sequencing the genomes of 1000 actinobacteria strains.</title>
        <authorList>
            <person name="Klenk H.-P."/>
        </authorList>
    </citation>
    <scope>NUCLEOTIDE SEQUENCE [LARGE SCALE GENOMIC DNA]</scope>
    <source>
        <strain evidence="3 4">DSM 45784</strain>
    </source>
</reference>
<organism evidence="3 4">
    <name type="scientific">Sphaerisporangium siamense</name>
    <dbReference type="NCBI Taxonomy" id="795645"/>
    <lineage>
        <taxon>Bacteria</taxon>
        <taxon>Bacillati</taxon>
        <taxon>Actinomycetota</taxon>
        <taxon>Actinomycetes</taxon>
        <taxon>Streptosporangiales</taxon>
        <taxon>Streptosporangiaceae</taxon>
        <taxon>Sphaerisporangium</taxon>
    </lineage>
</organism>
<evidence type="ECO:0000259" key="2">
    <source>
        <dbReference type="Pfam" id="PF00535"/>
    </source>
</evidence>
<dbReference type="RefSeq" id="WP_184884629.1">
    <property type="nucleotide sequence ID" value="NZ_BOOV01000001.1"/>
</dbReference>
<dbReference type="InterPro" id="IPR001173">
    <property type="entry name" value="Glyco_trans_2-like"/>
</dbReference>
<dbReference type="AlphaFoldDB" id="A0A7W7GBW4"/>
<evidence type="ECO:0000256" key="1">
    <source>
        <dbReference type="SAM" id="MobiDB-lite"/>
    </source>
</evidence>
<feature type="domain" description="Glycosyltransferase 2-like" evidence="2">
    <location>
        <begin position="26"/>
        <end position="117"/>
    </location>
</feature>
<accession>A0A7W7GBW4</accession>
<dbReference type="CDD" id="cd00761">
    <property type="entry name" value="Glyco_tranf_GTA_type"/>
    <property type="match status" value="1"/>
</dbReference>
<evidence type="ECO:0000313" key="4">
    <source>
        <dbReference type="Proteomes" id="UP000542210"/>
    </source>
</evidence>
<dbReference type="Pfam" id="PF00535">
    <property type="entry name" value="Glycos_transf_2"/>
    <property type="match status" value="1"/>
</dbReference>
<name>A0A7W7GBW4_9ACTN</name>
<keyword evidence="4" id="KW-1185">Reference proteome</keyword>
<evidence type="ECO:0000313" key="3">
    <source>
        <dbReference type="EMBL" id="MBB4703912.1"/>
    </source>
</evidence>
<proteinExistence type="predicted"/>
<dbReference type="InterPro" id="IPR029044">
    <property type="entry name" value="Nucleotide-diphossugar_trans"/>
</dbReference>
<dbReference type="SUPFAM" id="SSF53448">
    <property type="entry name" value="Nucleotide-diphospho-sugar transferases"/>
    <property type="match status" value="1"/>
</dbReference>
<protein>
    <recommendedName>
        <fullName evidence="2">Glycosyltransferase 2-like domain-containing protein</fullName>
    </recommendedName>
</protein>